<dbReference type="Pfam" id="PF13424">
    <property type="entry name" value="TPR_12"/>
    <property type="match status" value="1"/>
</dbReference>
<dbReference type="Gene3D" id="1.25.40.10">
    <property type="entry name" value="Tetratricopeptide repeat domain"/>
    <property type="match status" value="1"/>
</dbReference>
<feature type="compositionally biased region" description="Low complexity" evidence="3">
    <location>
        <begin position="1679"/>
        <end position="1688"/>
    </location>
</feature>
<protein>
    <recommendedName>
        <fullName evidence="2">Clustered mitochondria protein homolog</fullName>
    </recommendedName>
</protein>
<dbReference type="HAMAP" id="MF_03013">
    <property type="entry name" value="CLU"/>
    <property type="match status" value="1"/>
</dbReference>
<comment type="subcellular location">
    <subcellularLocation>
        <location evidence="2">Cytoplasm</location>
    </subcellularLocation>
</comment>
<dbReference type="InterPro" id="IPR033646">
    <property type="entry name" value="CLU-central"/>
</dbReference>
<dbReference type="PANTHER" id="PTHR12601">
    <property type="entry name" value="EUKARYOTIC TRANSLATION INITIATION FACTOR 3 SUBUNIT EIF-3"/>
    <property type="match status" value="1"/>
</dbReference>
<evidence type="ECO:0000256" key="1">
    <source>
        <dbReference type="ARBA" id="ARBA00022490"/>
    </source>
</evidence>
<proteinExistence type="inferred from homology"/>
<reference evidence="5 6" key="1">
    <citation type="submission" date="2025-04" db="UniProtKB">
        <authorList>
            <consortium name="RefSeq"/>
        </authorList>
    </citation>
    <scope>IDENTIFICATION</scope>
</reference>
<dbReference type="CDD" id="cd15466">
    <property type="entry name" value="CLU-central"/>
    <property type="match status" value="1"/>
</dbReference>
<feature type="compositionally biased region" description="Basic residues" evidence="3">
    <location>
        <begin position="1242"/>
        <end position="1254"/>
    </location>
</feature>
<gene>
    <name evidence="5 6" type="primary">LOC106115765</name>
</gene>
<dbReference type="InterPro" id="IPR011990">
    <property type="entry name" value="TPR-like_helical_dom_sf"/>
</dbReference>
<organism evidence="6">
    <name type="scientific">Papilio xuthus</name>
    <name type="common">Asian swallowtail butterfly</name>
    <dbReference type="NCBI Taxonomy" id="66420"/>
    <lineage>
        <taxon>Eukaryota</taxon>
        <taxon>Metazoa</taxon>
        <taxon>Ecdysozoa</taxon>
        <taxon>Arthropoda</taxon>
        <taxon>Hexapoda</taxon>
        <taxon>Insecta</taxon>
        <taxon>Pterygota</taxon>
        <taxon>Neoptera</taxon>
        <taxon>Endopterygota</taxon>
        <taxon>Lepidoptera</taxon>
        <taxon>Glossata</taxon>
        <taxon>Ditrysia</taxon>
        <taxon>Papilionoidea</taxon>
        <taxon>Papilionidae</taxon>
        <taxon>Papilioninae</taxon>
        <taxon>Papilio</taxon>
    </lineage>
</organism>
<dbReference type="Pfam" id="PF13374">
    <property type="entry name" value="TPR_10"/>
    <property type="match status" value="1"/>
</dbReference>
<evidence type="ECO:0000259" key="4">
    <source>
        <dbReference type="PROSITE" id="PS51823"/>
    </source>
</evidence>
<feature type="domain" description="Clu" evidence="4">
    <location>
        <begin position="622"/>
        <end position="864"/>
    </location>
</feature>
<dbReference type="RefSeq" id="XP_013164731.1">
    <property type="nucleotide sequence ID" value="XM_013309277.1"/>
</dbReference>
<evidence type="ECO:0000256" key="2">
    <source>
        <dbReference type="HAMAP-Rule" id="MF_03013"/>
    </source>
</evidence>
<sequence>MAPGSEVNDDNVSKHTSQKVKKCQGTSNVTEKSSGENVNTVDKTESKQRLKMKKEIGVKVVGCSNGHASTPNGRADDEGGGGAPAPSPPRASYAAAAARRPQTQASPQTTPQTSPQTSPQTNMPQTAPPHFTSNADGQKSKVNTEKPQQAKPNGIMAKVNGEDSSSKPDDSKKDETSTKEPILNGTEITNENIVNGDPKTYSDCDISSSDNGKVVTNGVTSDSDDNKSIKSEEVKKMKSSPATEVETKQTNDKKKVNKKATATEKSIETDNKKTTTNQVTEDKKEEVSNTKTENELEKTNGELKLVNGDKDLRESSPSEDGDEKKKDAEVVFIQDLGFTVKIVSPGAEPLDIQVSSMELVQEIHQVLMDREDTCHRTCFSLQLDGVTLDNFAELKNIEGLKEGSVIKVVEEPYTMREARIHVRHVRDLLKSIDYVDAYVGQECSSLAFLNIITQGDILEKKKSRPESVDCTPPDYIMPGSTERPLLPLHPGLTKENKAPQCLKVLTTSGWNPPPGPRKMCGDLLYLHVVTLEDRHFHITACPRGFYLNQSTDEVFNPRPSTPSLLCHSLIELLSIVSPAFKRNFALVQKKRMQKHPFERVATPYQLYQWASPMLDHTVDAIRAEDTFSSKLGYEEHIPGQTRDWNEELQTTRELPRATLPERLLRERAIFKVHSDFVAAATRGAMAVVDGNVMAINPGEEPKMQMFIWNNIFFSLGFDVRDHYKDLGGDAAAFVAPRNDLQGVRVYSAVDTPGLHTLGTVVVDYRGYRVTAQSIIPGILEKEQEQSVVYGSIDFGTTVLSHPKYMELLSKAGQQLKIMPHSVISANGETVELCSSVECKGIIGNDGRHYILDLLRTFPPDVNFLQLEDDELREDIKSMGFPIIHKHKLCCLRQELVDSFVESRYFMFIRYAAFHLQQLSAKRLRDTSELKSVEAKKEEDKKEVKEIEPKDKKRETKSQEKEVKDKKQKKDSKKKEEKAEMKKEDKTEVKKEDKADVKKVENVEVKKEDSTKEEPEKAKEVKEEKDDKEKEEQILLNENYSDIDTDVAKKIVESITDSICNGEKQETDSSDRSRAVVASAARAVASLKESEFDVRFNPDVYSAGIKHAAPPEQLARQRHLVKEAAAFLLTTQIPAFVRECLEHSAAPMDGAGLTEALHARGINVRYLGRVALALRPHASLQYLHAIAIAELLLRAAKHIYTAYLQNCEAMCTGAAAAHFLSCLLGACPAPAAAPAECPLPARARPRGRRARRHTRASSPAPAAPASPAAHWQNLTPKSLFSQIKHELKAYWGYELNAENMDVVIEKHGLQKISLLRSFALKVGLQILLREYDFDNKNKAPFTPADIMNIFPVVKHINPRASDAYNFYTTGQSKIQSGAVSEGHELIAEALNLLNNVYGAMHGEIAQCLRMVARLCYVTGDHRDAMAYQQKAALMSERVNGIDHPYTITEYSHLALYCFANGQVSTALKLLYRARYLALLVCGENHPEMALLDSNIALILHAVGEYELSLRFAERALVVTRNSHGARSLKAAVARHLLARTLSCLGDFRAALHHEKETYSIYKQLLGEKHEKTRESSECLRHLTQQAVVLQKRLAEASARPAGHGQHAQHAAPLHIQPPAMASVIDMLNLINGILFVQISPQDIEQFKAEIEKRQLKDLAIPGLGELTKVAEKEESPSPVPASTAPSVATDAKENASDS</sequence>
<dbReference type="InterPro" id="IPR025697">
    <property type="entry name" value="CLU_dom"/>
</dbReference>
<dbReference type="KEGG" id="pxu:106115765"/>
<evidence type="ECO:0000313" key="5">
    <source>
        <dbReference type="RefSeq" id="XP_013164730.1"/>
    </source>
</evidence>
<dbReference type="InterPro" id="IPR027523">
    <property type="entry name" value="CLU_prot"/>
</dbReference>
<dbReference type="CTD" id="1191"/>
<dbReference type="Pfam" id="PF12807">
    <property type="entry name" value="eIF3_p135"/>
    <property type="match status" value="1"/>
</dbReference>
<dbReference type="Proteomes" id="UP000694872">
    <property type="component" value="Unplaced"/>
</dbReference>
<dbReference type="RefSeq" id="XP_013164730.1">
    <property type="nucleotide sequence ID" value="XM_013309276.1"/>
</dbReference>
<name>A0AAJ7E699_PAPXU</name>
<feature type="compositionally biased region" description="Basic and acidic residues" evidence="3">
    <location>
        <begin position="261"/>
        <end position="273"/>
    </location>
</feature>
<feature type="region of interest" description="Disordered" evidence="3">
    <location>
        <begin position="926"/>
        <end position="1029"/>
    </location>
</feature>
<dbReference type="GO" id="GO:0003729">
    <property type="term" value="F:mRNA binding"/>
    <property type="evidence" value="ECO:0007669"/>
    <property type="project" value="TreeGrafter"/>
</dbReference>
<keyword evidence="2" id="KW-0694">RNA-binding</keyword>
<comment type="similarity">
    <text evidence="2">Belongs to the CLU family.</text>
</comment>
<dbReference type="InterPro" id="IPR028275">
    <property type="entry name" value="CLU_N"/>
</dbReference>
<dbReference type="FunFam" id="1.25.40.10:FF:000099">
    <property type="entry name" value="Clustered mitochondria protein homolog"/>
    <property type="match status" value="1"/>
</dbReference>
<comment type="function">
    <text evidence="2">mRNA-binding protein involved in proper cytoplasmic distribution of mitochondria.</text>
</comment>
<feature type="compositionally biased region" description="Basic and acidic residues" evidence="3">
    <location>
        <begin position="926"/>
        <end position="964"/>
    </location>
</feature>
<dbReference type="PANTHER" id="PTHR12601:SF6">
    <property type="entry name" value="CLUSTERED MITOCHONDRIA PROTEIN HOMOLOG"/>
    <property type="match status" value="1"/>
</dbReference>
<evidence type="ECO:0000313" key="6">
    <source>
        <dbReference type="RefSeq" id="XP_013164731.1"/>
    </source>
</evidence>
<dbReference type="SUPFAM" id="SSF48452">
    <property type="entry name" value="TPR-like"/>
    <property type="match status" value="2"/>
</dbReference>
<feature type="region of interest" description="Disordered" evidence="3">
    <location>
        <begin position="1237"/>
        <end position="1267"/>
    </location>
</feature>
<dbReference type="InterPro" id="IPR023231">
    <property type="entry name" value="GSKIP_dom_sf"/>
</dbReference>
<dbReference type="Pfam" id="PF13236">
    <property type="entry name" value="CLU"/>
    <property type="match status" value="1"/>
</dbReference>
<feature type="compositionally biased region" description="Basic and acidic residues" evidence="3">
    <location>
        <begin position="280"/>
        <end position="326"/>
    </location>
</feature>
<keyword evidence="1 2" id="KW-0963">Cytoplasm</keyword>
<feature type="compositionally biased region" description="Basic and acidic residues" evidence="3">
    <location>
        <begin position="42"/>
        <end position="57"/>
    </location>
</feature>
<accession>A0AAJ7E699</accession>
<feature type="compositionally biased region" description="Basic and acidic residues" evidence="3">
    <location>
        <begin position="972"/>
        <end position="1029"/>
    </location>
</feature>
<feature type="compositionally biased region" description="Basic and acidic residues" evidence="3">
    <location>
        <begin position="160"/>
        <end position="178"/>
    </location>
</feature>
<feature type="region of interest" description="Disordered" evidence="3">
    <location>
        <begin position="1"/>
        <end position="326"/>
    </location>
</feature>
<feature type="compositionally biased region" description="Low complexity" evidence="3">
    <location>
        <begin position="90"/>
        <end position="125"/>
    </location>
</feature>
<dbReference type="SUPFAM" id="SSF103107">
    <property type="entry name" value="Hypothetical protein c14orf129, hspc210"/>
    <property type="match status" value="1"/>
</dbReference>
<feature type="region of interest" description="Disordered" evidence="3">
    <location>
        <begin position="1666"/>
        <end position="1697"/>
    </location>
</feature>
<feature type="compositionally biased region" description="Polar residues" evidence="3">
    <location>
        <begin position="24"/>
        <end position="41"/>
    </location>
</feature>
<dbReference type="PROSITE" id="PS51823">
    <property type="entry name" value="CLU"/>
    <property type="match status" value="1"/>
</dbReference>
<feature type="compositionally biased region" description="Low complexity" evidence="3">
    <location>
        <begin position="1255"/>
        <end position="1267"/>
    </location>
</feature>
<dbReference type="Pfam" id="PF15044">
    <property type="entry name" value="CLU_N"/>
    <property type="match status" value="1"/>
</dbReference>
<feature type="compositionally biased region" description="Basic and acidic residues" evidence="3">
    <location>
        <begin position="224"/>
        <end position="236"/>
    </location>
</feature>
<evidence type="ECO:0000256" key="3">
    <source>
        <dbReference type="SAM" id="MobiDB-lite"/>
    </source>
</evidence>
<dbReference type="GeneID" id="106115765"/>
<dbReference type="GO" id="GO:0005737">
    <property type="term" value="C:cytoplasm"/>
    <property type="evidence" value="ECO:0007669"/>
    <property type="project" value="UniProtKB-SubCell"/>
</dbReference>
<dbReference type="GO" id="GO:0007005">
    <property type="term" value="P:mitochondrion organization"/>
    <property type="evidence" value="ECO:0007669"/>
    <property type="project" value="UniProtKB-UniRule"/>
</dbReference>
<feature type="compositionally biased region" description="Basic and acidic residues" evidence="3">
    <location>
        <begin position="245"/>
        <end position="254"/>
    </location>
</feature>
<dbReference type="GO" id="GO:0048312">
    <property type="term" value="P:intracellular distribution of mitochondria"/>
    <property type="evidence" value="ECO:0007669"/>
    <property type="project" value="TreeGrafter"/>
</dbReference>